<protein>
    <submittedName>
        <fullName evidence="2">Uncharacterized protein</fullName>
    </submittedName>
</protein>
<dbReference type="VEuPathDB" id="VectorBase:HLOH_043712"/>
<feature type="region of interest" description="Disordered" evidence="1">
    <location>
        <begin position="1"/>
        <end position="20"/>
    </location>
</feature>
<gene>
    <name evidence="2" type="ORF">HPB48_022868</name>
</gene>
<dbReference type="EMBL" id="JABSTR010000003">
    <property type="protein sequence ID" value="KAH9365872.1"/>
    <property type="molecule type" value="Genomic_DNA"/>
</dbReference>
<organism evidence="2 3">
    <name type="scientific">Haemaphysalis longicornis</name>
    <name type="common">Bush tick</name>
    <dbReference type="NCBI Taxonomy" id="44386"/>
    <lineage>
        <taxon>Eukaryota</taxon>
        <taxon>Metazoa</taxon>
        <taxon>Ecdysozoa</taxon>
        <taxon>Arthropoda</taxon>
        <taxon>Chelicerata</taxon>
        <taxon>Arachnida</taxon>
        <taxon>Acari</taxon>
        <taxon>Parasitiformes</taxon>
        <taxon>Ixodida</taxon>
        <taxon>Ixodoidea</taxon>
        <taxon>Ixodidae</taxon>
        <taxon>Haemaphysalinae</taxon>
        <taxon>Haemaphysalis</taxon>
    </lineage>
</organism>
<reference evidence="2 3" key="1">
    <citation type="journal article" date="2020" name="Cell">
        <title>Large-Scale Comparative Analyses of Tick Genomes Elucidate Their Genetic Diversity and Vector Capacities.</title>
        <authorList>
            <consortium name="Tick Genome and Microbiome Consortium (TIGMIC)"/>
            <person name="Jia N."/>
            <person name="Wang J."/>
            <person name="Shi W."/>
            <person name="Du L."/>
            <person name="Sun Y."/>
            <person name="Zhan W."/>
            <person name="Jiang J.F."/>
            <person name="Wang Q."/>
            <person name="Zhang B."/>
            <person name="Ji P."/>
            <person name="Bell-Sakyi L."/>
            <person name="Cui X.M."/>
            <person name="Yuan T.T."/>
            <person name="Jiang B.G."/>
            <person name="Yang W.F."/>
            <person name="Lam T.T."/>
            <person name="Chang Q.C."/>
            <person name="Ding S.J."/>
            <person name="Wang X.J."/>
            <person name="Zhu J.G."/>
            <person name="Ruan X.D."/>
            <person name="Zhao L."/>
            <person name="Wei J.T."/>
            <person name="Ye R.Z."/>
            <person name="Que T.C."/>
            <person name="Du C.H."/>
            <person name="Zhou Y.H."/>
            <person name="Cheng J.X."/>
            <person name="Dai P.F."/>
            <person name="Guo W.B."/>
            <person name="Han X.H."/>
            <person name="Huang E.J."/>
            <person name="Li L.F."/>
            <person name="Wei W."/>
            <person name="Gao Y.C."/>
            <person name="Liu J.Z."/>
            <person name="Shao H.Z."/>
            <person name="Wang X."/>
            <person name="Wang C.C."/>
            <person name="Yang T.C."/>
            <person name="Huo Q.B."/>
            <person name="Li W."/>
            <person name="Chen H.Y."/>
            <person name="Chen S.E."/>
            <person name="Zhou L.G."/>
            <person name="Ni X.B."/>
            <person name="Tian J.H."/>
            <person name="Sheng Y."/>
            <person name="Liu T."/>
            <person name="Pan Y.S."/>
            <person name="Xia L.Y."/>
            <person name="Li J."/>
            <person name="Zhao F."/>
            <person name="Cao W.C."/>
        </authorList>
    </citation>
    <scope>NUCLEOTIDE SEQUENCE [LARGE SCALE GENOMIC DNA]</scope>
    <source>
        <strain evidence="2">HaeL-2018</strain>
    </source>
</reference>
<evidence type="ECO:0000313" key="3">
    <source>
        <dbReference type="Proteomes" id="UP000821853"/>
    </source>
</evidence>
<feature type="region of interest" description="Disordered" evidence="1">
    <location>
        <begin position="37"/>
        <end position="65"/>
    </location>
</feature>
<proteinExistence type="predicted"/>
<keyword evidence="3" id="KW-1185">Reference proteome</keyword>
<evidence type="ECO:0000313" key="2">
    <source>
        <dbReference type="EMBL" id="KAH9365872.1"/>
    </source>
</evidence>
<accession>A0A9J6FU88</accession>
<evidence type="ECO:0000256" key="1">
    <source>
        <dbReference type="SAM" id="MobiDB-lite"/>
    </source>
</evidence>
<name>A0A9J6FU88_HAELO</name>
<sequence>MVAGSQGAPRIASQCGSCGRRGCDAIQCRKPVGIIKDPAGAQHDRWRTKQHTHGRKGPPANQGLFPQADIRRKCAVDPQKRHLVVPAVKMTMLRGPTSCFVQKKYSTFYCLH</sequence>
<comment type="caution">
    <text evidence="2">The sequence shown here is derived from an EMBL/GenBank/DDBJ whole genome shotgun (WGS) entry which is preliminary data.</text>
</comment>
<dbReference type="Proteomes" id="UP000821853">
    <property type="component" value="Unassembled WGS sequence"/>
</dbReference>
<dbReference type="AlphaFoldDB" id="A0A9J6FU88"/>